<reference evidence="2 3" key="1">
    <citation type="submission" date="2019-02" db="EMBL/GenBank/DDBJ databases">
        <title>Deep-cultivation of Planctomycetes and their phenomic and genomic characterization uncovers novel biology.</title>
        <authorList>
            <person name="Wiegand S."/>
            <person name="Jogler M."/>
            <person name="Boedeker C."/>
            <person name="Pinto D."/>
            <person name="Vollmers J."/>
            <person name="Rivas-Marin E."/>
            <person name="Kohn T."/>
            <person name="Peeters S.H."/>
            <person name="Heuer A."/>
            <person name="Rast P."/>
            <person name="Oberbeckmann S."/>
            <person name="Bunk B."/>
            <person name="Jeske O."/>
            <person name="Meyerdierks A."/>
            <person name="Storesund J.E."/>
            <person name="Kallscheuer N."/>
            <person name="Luecker S."/>
            <person name="Lage O.M."/>
            <person name="Pohl T."/>
            <person name="Merkel B.J."/>
            <person name="Hornburger P."/>
            <person name="Mueller R.-W."/>
            <person name="Bruemmer F."/>
            <person name="Labrenz M."/>
            <person name="Spormann A.M."/>
            <person name="Op den Camp H."/>
            <person name="Overmann J."/>
            <person name="Amann R."/>
            <person name="Jetten M.S.M."/>
            <person name="Mascher T."/>
            <person name="Medema M.H."/>
            <person name="Devos D.P."/>
            <person name="Kaster A.-K."/>
            <person name="Ovreas L."/>
            <person name="Rohde M."/>
            <person name="Galperin M.Y."/>
            <person name="Jogler C."/>
        </authorList>
    </citation>
    <scope>NUCLEOTIDE SEQUENCE [LARGE SCALE GENOMIC DNA]</scope>
    <source>
        <strain evidence="2 3">V22</strain>
    </source>
</reference>
<keyword evidence="1" id="KW-1133">Transmembrane helix</keyword>
<evidence type="ECO:0000313" key="3">
    <source>
        <dbReference type="Proteomes" id="UP000319976"/>
    </source>
</evidence>
<dbReference type="KEGG" id="chya:V22_02410"/>
<feature type="transmembrane region" description="Helical" evidence="1">
    <location>
        <begin position="12"/>
        <end position="45"/>
    </location>
</feature>
<gene>
    <name evidence="2" type="ORF">V22_02410</name>
</gene>
<keyword evidence="1" id="KW-0472">Membrane</keyword>
<evidence type="ECO:0000256" key="1">
    <source>
        <dbReference type="SAM" id="Phobius"/>
    </source>
</evidence>
<evidence type="ECO:0000313" key="2">
    <source>
        <dbReference type="EMBL" id="QDT63042.1"/>
    </source>
</evidence>
<dbReference type="AlphaFoldDB" id="A0A517T3U5"/>
<keyword evidence="3" id="KW-1185">Reference proteome</keyword>
<proteinExistence type="predicted"/>
<name>A0A517T3U5_9PLAN</name>
<sequence length="61" mass="7229">MKRFAALWKETWYAWCLFVALIVGLAITVTWMVLVMLFILPCMFFYFALQRFDKDGNQRGG</sequence>
<accession>A0A517T3U5</accession>
<organism evidence="2 3">
    <name type="scientific">Calycomorphotria hydatis</name>
    <dbReference type="NCBI Taxonomy" id="2528027"/>
    <lineage>
        <taxon>Bacteria</taxon>
        <taxon>Pseudomonadati</taxon>
        <taxon>Planctomycetota</taxon>
        <taxon>Planctomycetia</taxon>
        <taxon>Planctomycetales</taxon>
        <taxon>Planctomycetaceae</taxon>
        <taxon>Calycomorphotria</taxon>
    </lineage>
</organism>
<dbReference type="Proteomes" id="UP000319976">
    <property type="component" value="Chromosome"/>
</dbReference>
<dbReference type="OrthoDB" id="289383at2"/>
<dbReference type="RefSeq" id="WP_145259043.1">
    <property type="nucleotide sequence ID" value="NZ_CP036316.1"/>
</dbReference>
<keyword evidence="1" id="KW-0812">Transmembrane</keyword>
<dbReference type="EMBL" id="CP036316">
    <property type="protein sequence ID" value="QDT63042.1"/>
    <property type="molecule type" value="Genomic_DNA"/>
</dbReference>
<protein>
    <submittedName>
        <fullName evidence="2">Uncharacterized protein</fullName>
    </submittedName>
</protein>